<evidence type="ECO:0000313" key="5">
    <source>
        <dbReference type="EMBL" id="PKT82249.1"/>
    </source>
</evidence>
<reference evidence="5 6" key="1">
    <citation type="submission" date="2016-07" db="EMBL/GenBank/DDBJ databases">
        <title>Detection of Helicobacter winghamensis from caecal content of red fox (Vulpes vulpes).</title>
        <authorList>
            <person name="Zanoni R.G."/>
            <person name="Florio D."/>
            <person name="Caffara M."/>
            <person name="Renzi M."/>
            <person name="Parisi A."/>
            <person name="Pasquali F."/>
            <person name="Manfreda G."/>
        </authorList>
    </citation>
    <scope>NUCLEOTIDE SEQUENCE [LARGE SCALE GENOMIC DNA]</scope>
    <source>
        <strain evidence="5 6">295_13</strain>
    </source>
</reference>
<gene>
    <name evidence="5" type="ORF">BCM31_00685</name>
</gene>
<organism evidence="5 6">
    <name type="scientific">Helicobacter winghamensis</name>
    <dbReference type="NCBI Taxonomy" id="157268"/>
    <lineage>
        <taxon>Bacteria</taxon>
        <taxon>Pseudomonadati</taxon>
        <taxon>Campylobacterota</taxon>
        <taxon>Epsilonproteobacteria</taxon>
        <taxon>Campylobacterales</taxon>
        <taxon>Helicobacteraceae</taxon>
        <taxon>Helicobacter</taxon>
    </lineage>
</organism>
<feature type="active site" description="Proton acceptor" evidence="2">
    <location>
        <position position="133"/>
    </location>
</feature>
<protein>
    <submittedName>
        <fullName evidence="5">Acetyltransferase</fullName>
    </submittedName>
</protein>
<name>A0A2N3PKV7_9HELI</name>
<feature type="binding site" evidence="3">
    <location>
        <position position="66"/>
    </location>
    <ligand>
        <name>substrate</name>
    </ligand>
</feature>
<dbReference type="STRING" id="556267.HWAG_00635"/>
<dbReference type="Proteomes" id="UP000233350">
    <property type="component" value="Unassembled WGS sequence"/>
</dbReference>
<dbReference type="Pfam" id="PF17836">
    <property type="entry name" value="PglD_N"/>
    <property type="match status" value="1"/>
</dbReference>
<evidence type="ECO:0000256" key="1">
    <source>
        <dbReference type="ARBA" id="ARBA00007274"/>
    </source>
</evidence>
<evidence type="ECO:0000256" key="2">
    <source>
        <dbReference type="PIRSR" id="PIRSR620019-1"/>
    </source>
</evidence>
<feature type="binding site" evidence="3">
    <location>
        <position position="142"/>
    </location>
    <ligand>
        <name>acetyl-CoA</name>
        <dbReference type="ChEBI" id="CHEBI:57288"/>
    </ligand>
</feature>
<comment type="caution">
    <text evidence="5">The sequence shown here is derived from an EMBL/GenBank/DDBJ whole genome shotgun (WGS) entry which is preliminary data.</text>
</comment>
<dbReference type="Gene3D" id="3.40.50.20">
    <property type="match status" value="1"/>
</dbReference>
<keyword evidence="6" id="KW-1185">Reference proteome</keyword>
<dbReference type="PANTHER" id="PTHR43300:SF7">
    <property type="entry name" value="UDP-N-ACETYLBACILLOSAMINE N-ACETYLTRANSFERASE"/>
    <property type="match status" value="1"/>
</dbReference>
<dbReference type="GO" id="GO:0016740">
    <property type="term" value="F:transferase activity"/>
    <property type="evidence" value="ECO:0007669"/>
    <property type="project" value="UniProtKB-KW"/>
</dbReference>
<dbReference type="RefSeq" id="WP_101312951.1">
    <property type="nucleotide sequence ID" value="NZ_MBPJ01000007.1"/>
</dbReference>
<proteinExistence type="inferred from homology"/>
<dbReference type="NCBIfam" id="TIGR03570">
    <property type="entry name" value="NeuD_NnaD"/>
    <property type="match status" value="1"/>
</dbReference>
<accession>A0A2N3PKV7</accession>
<dbReference type="AlphaFoldDB" id="A0A2N3PKV7"/>
<dbReference type="InterPro" id="IPR041561">
    <property type="entry name" value="PglD_N"/>
</dbReference>
<dbReference type="CDD" id="cd03360">
    <property type="entry name" value="LbH_AT_putative"/>
    <property type="match status" value="1"/>
</dbReference>
<dbReference type="InterPro" id="IPR020019">
    <property type="entry name" value="AcTrfase_PglD-like"/>
</dbReference>
<dbReference type="InterPro" id="IPR050179">
    <property type="entry name" value="Trans_hexapeptide_repeat"/>
</dbReference>
<dbReference type="OrthoDB" id="9801456at2"/>
<feature type="domain" description="PglD N-terminal" evidence="4">
    <location>
        <begin position="3"/>
        <end position="76"/>
    </location>
</feature>
<evidence type="ECO:0000259" key="4">
    <source>
        <dbReference type="Pfam" id="PF17836"/>
    </source>
</evidence>
<evidence type="ECO:0000313" key="6">
    <source>
        <dbReference type="Proteomes" id="UP000233350"/>
    </source>
</evidence>
<sequence>MQKLAIFGAGGHGAVIADILEALNIVYLVIDDTPQTKQLNGIEAITKAEFLALKNAKEYGVVLAIGNNATRKSLYEFFLQKGFCLPSVIHPSAIISKSARISDAVVVFPNAVINARAKVGIGAIINTASVVEHDCSVGAFAHIAPNATLCGSVGIGDLTHIGAGSVVIEGKSVGENCVIGAGSVVINAIPSFKKMVGNPAKKEI</sequence>
<dbReference type="Gene3D" id="2.160.10.10">
    <property type="entry name" value="Hexapeptide repeat proteins"/>
    <property type="match status" value="1"/>
</dbReference>
<keyword evidence="5" id="KW-0808">Transferase</keyword>
<comment type="similarity">
    <text evidence="1">Belongs to the transferase hexapeptide repeat family.</text>
</comment>
<feature type="site" description="Increases basicity of active site His" evidence="2">
    <location>
        <position position="134"/>
    </location>
</feature>
<dbReference type="SUPFAM" id="SSF51161">
    <property type="entry name" value="Trimeric LpxA-like enzymes"/>
    <property type="match status" value="1"/>
</dbReference>
<evidence type="ECO:0000256" key="3">
    <source>
        <dbReference type="PIRSR" id="PIRSR620019-2"/>
    </source>
</evidence>
<dbReference type="PANTHER" id="PTHR43300">
    <property type="entry name" value="ACETYLTRANSFERASE"/>
    <property type="match status" value="1"/>
</dbReference>
<dbReference type="EMBL" id="MBPK01000007">
    <property type="protein sequence ID" value="PKT82249.1"/>
    <property type="molecule type" value="Genomic_DNA"/>
</dbReference>
<dbReference type="InterPro" id="IPR011004">
    <property type="entry name" value="Trimer_LpxA-like_sf"/>
</dbReference>